<dbReference type="InterPro" id="IPR013328">
    <property type="entry name" value="6PGD_dom2"/>
</dbReference>
<feature type="domain" description="3-hydroxyacyl-CoA dehydrogenase NAD binding" evidence="3">
    <location>
        <begin position="13"/>
        <end position="185"/>
    </location>
</feature>
<evidence type="ECO:0008006" key="6">
    <source>
        <dbReference type="Google" id="ProtNLM"/>
    </source>
</evidence>
<dbReference type="GO" id="GO:0008691">
    <property type="term" value="F:3-hydroxybutyryl-CoA dehydrogenase activity"/>
    <property type="evidence" value="ECO:0007669"/>
    <property type="project" value="TreeGrafter"/>
</dbReference>
<dbReference type="InterPro" id="IPR008927">
    <property type="entry name" value="6-PGluconate_DH-like_C_sf"/>
</dbReference>
<dbReference type="Pfam" id="PF02737">
    <property type="entry name" value="3HCDH_N"/>
    <property type="match status" value="1"/>
</dbReference>
<protein>
    <recommendedName>
        <fullName evidence="6">3-hydroxyacyl-CoA dehydrogenase family protein</fullName>
    </recommendedName>
</protein>
<dbReference type="GO" id="GO:0070403">
    <property type="term" value="F:NAD+ binding"/>
    <property type="evidence" value="ECO:0007669"/>
    <property type="project" value="InterPro"/>
</dbReference>
<evidence type="ECO:0000313" key="4">
    <source>
        <dbReference type="EMBL" id="HAV92125.1"/>
    </source>
</evidence>
<proteinExistence type="predicted"/>
<dbReference type="GO" id="GO:0006635">
    <property type="term" value="P:fatty acid beta-oxidation"/>
    <property type="evidence" value="ECO:0007669"/>
    <property type="project" value="TreeGrafter"/>
</dbReference>
<dbReference type="EMBL" id="DMZY01000089">
    <property type="protein sequence ID" value="HAV92125.1"/>
    <property type="molecule type" value="Genomic_DNA"/>
</dbReference>
<dbReference type="AlphaFoldDB" id="A0A350H9A9"/>
<name>A0A350H9A9_UNCW3</name>
<comment type="caution">
    <text evidence="4">The sequence shown here is derived from an EMBL/GenBank/DDBJ whole genome shotgun (WGS) entry which is preliminary data.</text>
</comment>
<dbReference type="Proteomes" id="UP000264062">
    <property type="component" value="Unassembled WGS sequence"/>
</dbReference>
<evidence type="ECO:0000256" key="1">
    <source>
        <dbReference type="ARBA" id="ARBA00023002"/>
    </source>
</evidence>
<dbReference type="PANTHER" id="PTHR48075:SF5">
    <property type="entry name" value="3-HYDROXYBUTYRYL-COA DEHYDROGENASE"/>
    <property type="match status" value="1"/>
</dbReference>
<gene>
    <name evidence="4" type="ORF">DCW38_02975</name>
</gene>
<organism evidence="4 5">
    <name type="scientific">candidate division WOR-3 bacterium</name>
    <dbReference type="NCBI Taxonomy" id="2052148"/>
    <lineage>
        <taxon>Bacteria</taxon>
        <taxon>Bacteria division WOR-3</taxon>
    </lineage>
</organism>
<reference evidence="4 5" key="1">
    <citation type="journal article" date="2018" name="Nat. Biotechnol.">
        <title>A standardized bacterial taxonomy based on genome phylogeny substantially revises the tree of life.</title>
        <authorList>
            <person name="Parks D.H."/>
            <person name="Chuvochina M."/>
            <person name="Waite D.W."/>
            <person name="Rinke C."/>
            <person name="Skarshewski A."/>
            <person name="Chaumeil P.A."/>
            <person name="Hugenholtz P."/>
        </authorList>
    </citation>
    <scope>NUCLEOTIDE SEQUENCE [LARGE SCALE GENOMIC DNA]</scope>
    <source>
        <strain evidence="4">UBA9956</strain>
    </source>
</reference>
<dbReference type="InterPro" id="IPR006176">
    <property type="entry name" value="3-OHacyl-CoA_DH_NAD-bd"/>
</dbReference>
<dbReference type="PANTHER" id="PTHR48075">
    <property type="entry name" value="3-HYDROXYACYL-COA DEHYDROGENASE FAMILY PROTEIN"/>
    <property type="match status" value="1"/>
</dbReference>
<dbReference type="SUPFAM" id="SSF51735">
    <property type="entry name" value="NAD(P)-binding Rossmann-fold domains"/>
    <property type="match status" value="1"/>
</dbReference>
<dbReference type="InterPro" id="IPR006108">
    <property type="entry name" value="3HC_DH_C"/>
</dbReference>
<sequence>MKVTRIGFYGIRNIGAGLVQTVVNKGLSAVVFENNSDIYHSALSIIEKNVDSEIEHWGLTSKDKKVMFSKIEHIDKFSDFAKYDIDIIVESVEEELSKKIEVATRIMSELNMNIPIILTSQTNMLKSIVDDMEGAKRTVNIHPVPSVPIYKIVELTRSLNTSEATMEIVRYFFEKLDIKPVEIEDGCGIVGPRILISTVLEACDMMRDSNIQPSDFDLIMKRGLKMYKGPLTMADEIGLDNIKIWIEELSKKDSSVYKVPQIIIDLIGKGHTGIKAGKGFLKYK</sequence>
<evidence type="ECO:0000259" key="3">
    <source>
        <dbReference type="Pfam" id="PF02737"/>
    </source>
</evidence>
<feature type="domain" description="3-hydroxyacyl-CoA dehydrogenase C-terminal" evidence="2">
    <location>
        <begin position="188"/>
        <end position="283"/>
    </location>
</feature>
<dbReference type="SUPFAM" id="SSF48179">
    <property type="entry name" value="6-phosphogluconate dehydrogenase C-terminal domain-like"/>
    <property type="match status" value="1"/>
</dbReference>
<dbReference type="Pfam" id="PF00725">
    <property type="entry name" value="3HCDH"/>
    <property type="match status" value="1"/>
</dbReference>
<accession>A0A350H9A9</accession>
<keyword evidence="1" id="KW-0560">Oxidoreductase</keyword>
<evidence type="ECO:0000313" key="5">
    <source>
        <dbReference type="Proteomes" id="UP000264062"/>
    </source>
</evidence>
<dbReference type="Gene3D" id="1.10.1040.10">
    <property type="entry name" value="N-(1-d-carboxylethyl)-l-norvaline Dehydrogenase, domain 2"/>
    <property type="match status" value="1"/>
</dbReference>
<dbReference type="InterPro" id="IPR036291">
    <property type="entry name" value="NAD(P)-bd_dom_sf"/>
</dbReference>
<dbReference type="Gene3D" id="3.40.50.720">
    <property type="entry name" value="NAD(P)-binding Rossmann-like Domain"/>
    <property type="match status" value="1"/>
</dbReference>
<evidence type="ECO:0000259" key="2">
    <source>
        <dbReference type="Pfam" id="PF00725"/>
    </source>
</evidence>